<proteinExistence type="predicted"/>
<evidence type="ECO:0000313" key="2">
    <source>
        <dbReference type="EMBL" id="NJQ07309.1"/>
    </source>
</evidence>
<feature type="transmembrane region" description="Helical" evidence="1">
    <location>
        <begin position="51"/>
        <end position="69"/>
    </location>
</feature>
<feature type="transmembrane region" description="Helical" evidence="1">
    <location>
        <begin position="25"/>
        <end position="45"/>
    </location>
</feature>
<comment type="caution">
    <text evidence="2">The sequence shown here is derived from an EMBL/GenBank/DDBJ whole genome shotgun (WGS) entry which is preliminary data.</text>
</comment>
<keyword evidence="1" id="KW-1133">Transmembrane helix</keyword>
<dbReference type="AlphaFoldDB" id="A0A7X6D367"/>
<gene>
    <name evidence="2" type="ORF">HCN56_17375</name>
</gene>
<reference evidence="2 3" key="1">
    <citation type="submission" date="2020-03" db="EMBL/GenBank/DDBJ databases">
        <title>Draft genome of Streptomyces sp. ventii, isolated from the Axial Seamount in the Pacific Ocean, and resequencing of the two type strains Streptomyces lonarensis strain NCL 716 and Streptomyces bohaiensis strain 11A07.</title>
        <authorList>
            <person name="Loughran R.M."/>
            <person name="Pfannmuller K.M."/>
            <person name="Wasson B.J."/>
            <person name="Deadmond M.C."/>
            <person name="Paddock B.E."/>
            <person name="Koyack M.J."/>
            <person name="Gallegos D.A."/>
            <person name="Mitchell E.A."/>
            <person name="Ushijima B."/>
            <person name="Saw J.H."/>
            <person name="Mcphail K.L."/>
            <person name="Videau P."/>
        </authorList>
    </citation>
    <scope>NUCLEOTIDE SEQUENCE [LARGE SCALE GENOMIC DNA]</scope>
    <source>
        <strain evidence="2 3">NCL716</strain>
    </source>
</reference>
<sequence length="94" mass="10644">MSGENAMRQRRTYVMSDSMRRSARVVQWVSVPLGLVACCYVVWYLVTGGGVAVVLWWTFWVVAMVLGWFGQRRVLRRDAEARAEAAGTDTREAS</sequence>
<keyword evidence="1" id="KW-0472">Membrane</keyword>
<dbReference type="EMBL" id="JAAVJD010000148">
    <property type="protein sequence ID" value="NJQ07309.1"/>
    <property type="molecule type" value="Genomic_DNA"/>
</dbReference>
<protein>
    <submittedName>
        <fullName evidence="2">Uncharacterized protein</fullName>
    </submittedName>
</protein>
<evidence type="ECO:0000313" key="3">
    <source>
        <dbReference type="Proteomes" id="UP000578686"/>
    </source>
</evidence>
<dbReference type="Proteomes" id="UP000578686">
    <property type="component" value="Unassembled WGS sequence"/>
</dbReference>
<organism evidence="2 3">
    <name type="scientific">Streptomyces lonarensis</name>
    <dbReference type="NCBI Taxonomy" id="700599"/>
    <lineage>
        <taxon>Bacteria</taxon>
        <taxon>Bacillati</taxon>
        <taxon>Actinomycetota</taxon>
        <taxon>Actinomycetes</taxon>
        <taxon>Kitasatosporales</taxon>
        <taxon>Streptomycetaceae</taxon>
        <taxon>Streptomyces</taxon>
    </lineage>
</organism>
<keyword evidence="3" id="KW-1185">Reference proteome</keyword>
<evidence type="ECO:0000256" key="1">
    <source>
        <dbReference type="SAM" id="Phobius"/>
    </source>
</evidence>
<name>A0A7X6D367_9ACTN</name>
<dbReference type="RefSeq" id="WP_167972195.1">
    <property type="nucleotide sequence ID" value="NZ_BHZG01000143.1"/>
</dbReference>
<keyword evidence="1" id="KW-0812">Transmembrane</keyword>
<accession>A0A7X6D367</accession>